<dbReference type="AlphaFoldDB" id="A0A6L5XB36"/>
<accession>A0A6L5XB36</accession>
<dbReference type="GO" id="GO:0008324">
    <property type="term" value="F:monoatomic cation transmembrane transporter activity"/>
    <property type="evidence" value="ECO:0007669"/>
    <property type="project" value="InterPro"/>
</dbReference>
<feature type="domain" description="Cation efflux protein cytoplasmic" evidence="9">
    <location>
        <begin position="211"/>
        <end position="279"/>
    </location>
</feature>
<evidence type="ECO:0000256" key="1">
    <source>
        <dbReference type="ARBA" id="ARBA00004141"/>
    </source>
</evidence>
<keyword evidence="3" id="KW-0813">Transport</keyword>
<dbReference type="Pfam" id="PF16916">
    <property type="entry name" value="ZT_dimer"/>
    <property type="match status" value="1"/>
</dbReference>
<keyword evidence="4 7" id="KW-0812">Transmembrane</keyword>
<dbReference type="PANTHER" id="PTHR43840:SF50">
    <property type="entry name" value="MANGANESE EFFLUX SYSTEM PROTEIN MNES"/>
    <property type="match status" value="1"/>
</dbReference>
<dbReference type="Proteomes" id="UP000483362">
    <property type="component" value="Unassembled WGS sequence"/>
</dbReference>
<evidence type="ECO:0000313" key="10">
    <source>
        <dbReference type="EMBL" id="MSS17659.1"/>
    </source>
</evidence>
<dbReference type="SUPFAM" id="SSF161111">
    <property type="entry name" value="Cation efflux protein transmembrane domain-like"/>
    <property type="match status" value="1"/>
</dbReference>
<gene>
    <name evidence="10" type="ORF">FYJ29_07810</name>
</gene>
<dbReference type="InterPro" id="IPR002524">
    <property type="entry name" value="Cation_efflux"/>
</dbReference>
<dbReference type="NCBIfam" id="TIGR01297">
    <property type="entry name" value="CDF"/>
    <property type="match status" value="1"/>
</dbReference>
<dbReference type="InterPro" id="IPR036837">
    <property type="entry name" value="Cation_efflux_CTD_sf"/>
</dbReference>
<dbReference type="Gene3D" id="3.30.70.1350">
    <property type="entry name" value="Cation efflux protein, cytoplasmic domain"/>
    <property type="match status" value="1"/>
</dbReference>
<keyword evidence="11" id="KW-1185">Reference proteome</keyword>
<evidence type="ECO:0000256" key="6">
    <source>
        <dbReference type="ARBA" id="ARBA00023136"/>
    </source>
</evidence>
<evidence type="ECO:0000256" key="2">
    <source>
        <dbReference type="ARBA" id="ARBA00008114"/>
    </source>
</evidence>
<keyword evidence="5 7" id="KW-1133">Transmembrane helix</keyword>
<dbReference type="GO" id="GO:0016020">
    <property type="term" value="C:membrane"/>
    <property type="evidence" value="ECO:0007669"/>
    <property type="project" value="UniProtKB-SubCell"/>
</dbReference>
<dbReference type="Pfam" id="PF01545">
    <property type="entry name" value="Cation_efflux"/>
    <property type="match status" value="1"/>
</dbReference>
<feature type="transmembrane region" description="Helical" evidence="7">
    <location>
        <begin position="152"/>
        <end position="171"/>
    </location>
</feature>
<organism evidence="10 11">
    <name type="scientific">Sodaliphilus pleomorphus</name>
    <dbReference type="NCBI Taxonomy" id="2606626"/>
    <lineage>
        <taxon>Bacteria</taxon>
        <taxon>Pseudomonadati</taxon>
        <taxon>Bacteroidota</taxon>
        <taxon>Bacteroidia</taxon>
        <taxon>Bacteroidales</taxon>
        <taxon>Muribaculaceae</taxon>
        <taxon>Sodaliphilus</taxon>
    </lineage>
</organism>
<dbReference type="PANTHER" id="PTHR43840">
    <property type="entry name" value="MITOCHONDRIAL METAL TRANSPORTER 1-RELATED"/>
    <property type="match status" value="1"/>
</dbReference>
<feature type="transmembrane region" description="Helical" evidence="7">
    <location>
        <begin position="183"/>
        <end position="204"/>
    </location>
</feature>
<feature type="transmembrane region" description="Helical" evidence="7">
    <location>
        <begin position="109"/>
        <end position="132"/>
    </location>
</feature>
<dbReference type="InterPro" id="IPR027470">
    <property type="entry name" value="Cation_efflux_CTD"/>
</dbReference>
<keyword evidence="6 7" id="KW-0472">Membrane</keyword>
<comment type="subcellular location">
    <subcellularLocation>
        <location evidence="1">Membrane</location>
        <topology evidence="1">Multi-pass membrane protein</topology>
    </subcellularLocation>
</comment>
<protein>
    <submittedName>
        <fullName evidence="10">Cation transporter</fullName>
    </submittedName>
</protein>
<reference evidence="10 11" key="1">
    <citation type="submission" date="2019-08" db="EMBL/GenBank/DDBJ databases">
        <title>In-depth cultivation of the pig gut microbiome towards novel bacterial diversity and tailored functional studies.</title>
        <authorList>
            <person name="Wylensek D."/>
            <person name="Hitch T.C.A."/>
            <person name="Clavel T."/>
        </authorList>
    </citation>
    <scope>NUCLEOTIDE SEQUENCE [LARGE SCALE GENOMIC DNA]</scope>
    <source>
        <strain evidence="10 11">Oil-RF-744-WCA-WT-10</strain>
    </source>
</reference>
<feature type="transmembrane region" description="Helical" evidence="7">
    <location>
        <begin position="12"/>
        <end position="39"/>
    </location>
</feature>
<evidence type="ECO:0000313" key="11">
    <source>
        <dbReference type="Proteomes" id="UP000483362"/>
    </source>
</evidence>
<evidence type="ECO:0000256" key="3">
    <source>
        <dbReference type="ARBA" id="ARBA00022448"/>
    </source>
</evidence>
<evidence type="ECO:0000256" key="4">
    <source>
        <dbReference type="ARBA" id="ARBA00022692"/>
    </source>
</evidence>
<dbReference type="InterPro" id="IPR050291">
    <property type="entry name" value="CDF_Transporter"/>
</dbReference>
<dbReference type="InterPro" id="IPR058533">
    <property type="entry name" value="Cation_efflux_TM"/>
</dbReference>
<dbReference type="EMBL" id="VULT01000011">
    <property type="protein sequence ID" value="MSS17659.1"/>
    <property type="molecule type" value="Genomic_DNA"/>
</dbReference>
<dbReference type="RefSeq" id="WP_154327741.1">
    <property type="nucleotide sequence ID" value="NZ_CP045696.1"/>
</dbReference>
<dbReference type="InterPro" id="IPR027469">
    <property type="entry name" value="Cation_efflux_TMD_sf"/>
</dbReference>
<sequence length="366" mass="40213">MNRNQQIIRTSVVGISANLFLAAFKAVAGWVAGSVAIVMDAINNLSDALSSVITIVGTKLSEKPADRNHPFGYGRVEYFSAIIISVIVFSTGILSLVESVKKIFHPTQPTYTAITLVIIIVAIVVKIVLGWYVKKQGVKLQSNALEAIGADATFDAVVTLSTLVSAGIMLITNINLDGILGSIISLVIIKAGIEMIGAPVGQLLGKSISRDMMHNIMQDVNQFAGVLGVYDVILNYYGPNAIIGSLHVSVPESMTARRIHGLTRSITKLLYDKYHIIVTVGIYAVSDHGKDGELQKSVMNFLKNYPHIEQVHGYFHLEEKHTITFDVVPDDTIHDDNAFHFQLLQAVRKVYPEYIFDIYIDHVYCK</sequence>
<name>A0A6L5XB36_9BACT</name>
<dbReference type="SUPFAM" id="SSF160240">
    <property type="entry name" value="Cation efflux protein cytoplasmic domain-like"/>
    <property type="match status" value="1"/>
</dbReference>
<evidence type="ECO:0000259" key="8">
    <source>
        <dbReference type="Pfam" id="PF01545"/>
    </source>
</evidence>
<evidence type="ECO:0000256" key="7">
    <source>
        <dbReference type="SAM" id="Phobius"/>
    </source>
</evidence>
<feature type="transmembrane region" description="Helical" evidence="7">
    <location>
        <begin position="78"/>
        <end position="97"/>
    </location>
</feature>
<comment type="similarity">
    <text evidence="2">Belongs to the cation diffusion facilitator (CDF) transporter (TC 2.A.4) family.</text>
</comment>
<dbReference type="FunFam" id="1.20.1510.10:FF:000006">
    <property type="entry name" value="Divalent cation efflux transporter"/>
    <property type="match status" value="1"/>
</dbReference>
<dbReference type="Gene3D" id="1.20.1510.10">
    <property type="entry name" value="Cation efflux protein transmembrane domain"/>
    <property type="match status" value="1"/>
</dbReference>
<comment type="caution">
    <text evidence="10">The sequence shown here is derived from an EMBL/GenBank/DDBJ whole genome shotgun (WGS) entry which is preliminary data.</text>
</comment>
<evidence type="ECO:0000259" key="9">
    <source>
        <dbReference type="Pfam" id="PF16916"/>
    </source>
</evidence>
<feature type="domain" description="Cation efflux protein transmembrane" evidence="8">
    <location>
        <begin position="12"/>
        <end position="196"/>
    </location>
</feature>
<proteinExistence type="inferred from homology"/>
<evidence type="ECO:0000256" key="5">
    <source>
        <dbReference type="ARBA" id="ARBA00022989"/>
    </source>
</evidence>